<proteinExistence type="predicted"/>
<dbReference type="InterPro" id="IPR001584">
    <property type="entry name" value="Integrase_cat-core"/>
</dbReference>
<dbReference type="InterPro" id="IPR036397">
    <property type="entry name" value="RNaseH_sf"/>
</dbReference>
<dbReference type="PANTHER" id="PTHR37984:SF5">
    <property type="entry name" value="PROTEIN NYNRIN-LIKE"/>
    <property type="match status" value="1"/>
</dbReference>
<protein>
    <recommendedName>
        <fullName evidence="2">Integrase catalytic domain-containing protein</fullName>
    </recommendedName>
</protein>
<evidence type="ECO:0000313" key="3">
    <source>
        <dbReference type="EMBL" id="CAI4000834.1"/>
    </source>
</evidence>
<evidence type="ECO:0000259" key="2">
    <source>
        <dbReference type="PROSITE" id="PS50994"/>
    </source>
</evidence>
<dbReference type="EMBL" id="CAMXCT030002846">
    <property type="protein sequence ID" value="CAL4788146.1"/>
    <property type="molecule type" value="Genomic_DNA"/>
</dbReference>
<dbReference type="InterPro" id="IPR012337">
    <property type="entry name" value="RNaseH-like_sf"/>
</dbReference>
<dbReference type="PROSITE" id="PS50994">
    <property type="entry name" value="INTEGRASE"/>
    <property type="match status" value="1"/>
</dbReference>
<accession>A0A9P1G4M2</accession>
<dbReference type="Pfam" id="PF07727">
    <property type="entry name" value="RVT_2"/>
    <property type="match status" value="1"/>
</dbReference>
<dbReference type="PANTHER" id="PTHR37984">
    <property type="entry name" value="PROTEIN CBG26694"/>
    <property type="match status" value="1"/>
</dbReference>
<sequence>MVRNDQCMFNLKAPEGERYKKPTGWLTNNQTVAERLSKVCGKDHVHRPVFGNGPGGSRAKQAQEYPAELVRTILQAYADTIDQEHSVRHHIHVTTLDGLMNEIYRTENVLLECFNLKAHEYMATDHPEENADVQPENALVDDAVIEEPAEGQADLPGRRLPRERGLNTFQLVRRAHCGLGHIGNDKLARILQNAGAKKEAIEYAKKLTCDVCQKHKRIAPARAAAPPRDFTPNQVVGVDTVHLPGLKAGGKLRMALNIVDWATRFQLVIPLEDHTPRSASRALFQWIRIFGPPERIYSDLGKEFRGCFQNMMDQQSIVLDPGALETPTQRSITERAGKSFKEVLSRTLMEVTCTTWEEWHEAVDVTTATINRLANKSGFSPVQRMLGYSPRIPGTNLSGGFNDHATASRYQAGDLQVQRSADLRQAAAIAYHKADCDQALRNALHAGHRKWHHYEVGQTVYYWKKGMQGAKKDNPSFWHGPAKVILTNLPNTVWVAHRSHVVKASPEHLRPAVDEEKFVITDWIQDLVETKKKLQEKDFKGYIVLDEKPPEEDQTIEDDEEIPPQKPKFRLTGKHAAAEVEFQPDIYDEKRQKLNPPEPAGSTLVEPPLTEAIPEGIQPDDGIFDDPEEQPEIDSPDVVPTTPLPDETEDERVGNDALPPAEEHHRGQVRHADHPEEGEPPAKRHRMELLETLYNVLEKITMTRNRKEVSYGRLQLTNKKKFDRAISKEIQNNLKSGAYEVLSREESERIRREKGDLIMKSRYVLTEKAVEPHEVEVLKKEGLPLDDETGEMLKAKARHVMKGYSEANAENLESTTPQVAKDTVMFTLQMLASHQWMIGHLDFTQAFHSGDQIQRELYCSLPPEGIPGLHPRQLLRLRKTCYGLTDGPYAWYQHLSRVLEGRGYQRSRADPCLFQLFDQDKQKLIGIIALATDDMLHGGEAAYWEHMEWLRSQYKMGKYTTGNGKFTGKTIEQQPSGAILLHQKTYIEEKVNLIPMKRERKRQRYSTCSAIEVNQLRTLLGALAWVAKETRPDVAGRVALLQQSMPLPIIKDIIEANAVAEELKKDPGNAGGNYMEENNKDYWEETEFSWVRHHVLPRRLLFHPGAAPHGPDLHKISRTRSTICNNKEMTDNWDDKEAIREKHNEPWTGTTTFQKTEIEEETRRPINERFLQLAKKHSQGGYLLIYYDDKLETTDDMANITIASWKSYKLKRCTVNTLSAECQSMLQGIGNLHWHRFLLAEVLAKDLSLENWERQLGKLPFIAVTDSRSLYDTITKCRNTSAHIDDKRTAIDLTILKGDLETTGGQEVWQNAREFQVHKFRTDDYASCVVNLGDNGTHNNRLETCKFDGRGHPWLAAVQCCEDWSLHPVQKWLAFGLQSLGWLCDLLDL</sequence>
<reference evidence="3" key="1">
    <citation type="submission" date="2022-10" db="EMBL/GenBank/DDBJ databases">
        <authorList>
            <person name="Chen Y."/>
            <person name="Dougan E. K."/>
            <person name="Chan C."/>
            <person name="Rhodes N."/>
            <person name="Thang M."/>
        </authorList>
    </citation>
    <scope>NUCLEOTIDE SEQUENCE</scope>
</reference>
<dbReference type="GO" id="GO:0003676">
    <property type="term" value="F:nucleic acid binding"/>
    <property type="evidence" value="ECO:0007669"/>
    <property type="project" value="InterPro"/>
</dbReference>
<gene>
    <name evidence="3" type="ORF">C1SCF055_LOCUS26924</name>
</gene>
<dbReference type="InterPro" id="IPR050951">
    <property type="entry name" value="Retrovirus_Pol_polyprotein"/>
</dbReference>
<reference evidence="4 5" key="2">
    <citation type="submission" date="2024-05" db="EMBL/GenBank/DDBJ databases">
        <authorList>
            <person name="Chen Y."/>
            <person name="Shah S."/>
            <person name="Dougan E. K."/>
            <person name="Thang M."/>
            <person name="Chan C."/>
        </authorList>
    </citation>
    <scope>NUCLEOTIDE SEQUENCE [LARGE SCALE GENOMIC DNA]</scope>
</reference>
<feature type="region of interest" description="Disordered" evidence="1">
    <location>
        <begin position="583"/>
        <end position="683"/>
    </location>
</feature>
<dbReference type="EMBL" id="CAMXCT010002846">
    <property type="protein sequence ID" value="CAI4000834.1"/>
    <property type="molecule type" value="Genomic_DNA"/>
</dbReference>
<name>A0A9P1G4M2_9DINO</name>
<comment type="caution">
    <text evidence="3">The sequence shown here is derived from an EMBL/GenBank/DDBJ whole genome shotgun (WGS) entry which is preliminary data.</text>
</comment>
<feature type="compositionally biased region" description="Acidic residues" evidence="1">
    <location>
        <begin position="622"/>
        <end position="635"/>
    </location>
</feature>
<evidence type="ECO:0000313" key="4">
    <source>
        <dbReference type="EMBL" id="CAL4788146.1"/>
    </source>
</evidence>
<feature type="domain" description="Integrase catalytic" evidence="2">
    <location>
        <begin position="228"/>
        <end position="389"/>
    </location>
</feature>
<keyword evidence="5" id="KW-1185">Reference proteome</keyword>
<dbReference type="Proteomes" id="UP001152797">
    <property type="component" value="Unassembled WGS sequence"/>
</dbReference>
<dbReference type="Gene3D" id="3.30.420.10">
    <property type="entry name" value="Ribonuclease H-like superfamily/Ribonuclease H"/>
    <property type="match status" value="1"/>
</dbReference>
<dbReference type="OrthoDB" id="413361at2759"/>
<evidence type="ECO:0000313" key="5">
    <source>
        <dbReference type="Proteomes" id="UP001152797"/>
    </source>
</evidence>
<evidence type="ECO:0000256" key="1">
    <source>
        <dbReference type="SAM" id="MobiDB-lite"/>
    </source>
</evidence>
<dbReference type="GO" id="GO:0015074">
    <property type="term" value="P:DNA integration"/>
    <property type="evidence" value="ECO:0007669"/>
    <property type="project" value="InterPro"/>
</dbReference>
<dbReference type="EMBL" id="CAMXCT020002846">
    <property type="protein sequence ID" value="CAL1154209.1"/>
    <property type="molecule type" value="Genomic_DNA"/>
</dbReference>
<dbReference type="SUPFAM" id="SSF53098">
    <property type="entry name" value="Ribonuclease H-like"/>
    <property type="match status" value="1"/>
</dbReference>
<organism evidence="3">
    <name type="scientific">Cladocopium goreaui</name>
    <dbReference type="NCBI Taxonomy" id="2562237"/>
    <lineage>
        <taxon>Eukaryota</taxon>
        <taxon>Sar</taxon>
        <taxon>Alveolata</taxon>
        <taxon>Dinophyceae</taxon>
        <taxon>Suessiales</taxon>
        <taxon>Symbiodiniaceae</taxon>
        <taxon>Cladocopium</taxon>
    </lineage>
</organism>
<feature type="compositionally biased region" description="Basic and acidic residues" evidence="1">
    <location>
        <begin position="661"/>
        <end position="682"/>
    </location>
</feature>
<dbReference type="InterPro" id="IPR013103">
    <property type="entry name" value="RVT_2"/>
</dbReference>